<keyword evidence="2" id="KW-1185">Reference proteome</keyword>
<comment type="caution">
    <text evidence="1">The sequence shown here is derived from an EMBL/GenBank/DDBJ whole genome shotgun (WGS) entry which is preliminary data.</text>
</comment>
<evidence type="ECO:0000313" key="2">
    <source>
        <dbReference type="Proteomes" id="UP000838756"/>
    </source>
</evidence>
<sequence length="76" mass="8403">MASFEDLSFDWSTLCQECPECWTASGELHNSPSMGMLSHKDIKSQRIISISTAVYSLSFKKSPVSSQLIMSLSPLT</sequence>
<dbReference type="Proteomes" id="UP000838756">
    <property type="component" value="Unassembled WGS sequence"/>
</dbReference>
<reference evidence="1" key="1">
    <citation type="submission" date="2022-03" db="EMBL/GenBank/DDBJ databases">
        <authorList>
            <person name="Lindestad O."/>
        </authorList>
    </citation>
    <scope>NUCLEOTIDE SEQUENCE</scope>
</reference>
<evidence type="ECO:0000313" key="1">
    <source>
        <dbReference type="EMBL" id="CAH2264562.1"/>
    </source>
</evidence>
<name>A0A8S4SG04_9NEOP</name>
<dbReference type="EMBL" id="CAKXAJ010026257">
    <property type="protein sequence ID" value="CAH2264562.1"/>
    <property type="molecule type" value="Genomic_DNA"/>
</dbReference>
<protein>
    <submittedName>
        <fullName evidence="1">Jg21290 protein</fullName>
    </submittedName>
</protein>
<dbReference type="OrthoDB" id="7482009at2759"/>
<gene>
    <name evidence="1" type="primary">jg21290</name>
    <name evidence="1" type="ORF">PAEG_LOCUS24639</name>
</gene>
<proteinExistence type="predicted"/>
<organism evidence="1 2">
    <name type="scientific">Pararge aegeria aegeria</name>
    <dbReference type="NCBI Taxonomy" id="348720"/>
    <lineage>
        <taxon>Eukaryota</taxon>
        <taxon>Metazoa</taxon>
        <taxon>Ecdysozoa</taxon>
        <taxon>Arthropoda</taxon>
        <taxon>Hexapoda</taxon>
        <taxon>Insecta</taxon>
        <taxon>Pterygota</taxon>
        <taxon>Neoptera</taxon>
        <taxon>Endopterygota</taxon>
        <taxon>Lepidoptera</taxon>
        <taxon>Glossata</taxon>
        <taxon>Ditrysia</taxon>
        <taxon>Papilionoidea</taxon>
        <taxon>Nymphalidae</taxon>
        <taxon>Satyrinae</taxon>
        <taxon>Satyrini</taxon>
        <taxon>Parargina</taxon>
        <taxon>Pararge</taxon>
    </lineage>
</organism>
<dbReference type="AlphaFoldDB" id="A0A8S4SG04"/>
<accession>A0A8S4SG04</accession>